<feature type="compositionally biased region" description="Low complexity" evidence="1">
    <location>
        <begin position="61"/>
        <end position="71"/>
    </location>
</feature>
<dbReference type="OrthoDB" id="7926359at2"/>
<dbReference type="RefSeq" id="WP_090874320.1">
    <property type="nucleotide sequence ID" value="NZ_FMXQ01000001.1"/>
</dbReference>
<dbReference type="STRING" id="665467.SAMN02982931_00164"/>
<dbReference type="AlphaFoldDB" id="A0A1G6A4G3"/>
<dbReference type="Proteomes" id="UP000199071">
    <property type="component" value="Unassembled WGS sequence"/>
</dbReference>
<protein>
    <submittedName>
        <fullName evidence="2">Uncharacterized protein</fullName>
    </submittedName>
</protein>
<organism evidence="2 3">
    <name type="scientific">Bauldia litoralis</name>
    <dbReference type="NCBI Taxonomy" id="665467"/>
    <lineage>
        <taxon>Bacteria</taxon>
        <taxon>Pseudomonadati</taxon>
        <taxon>Pseudomonadota</taxon>
        <taxon>Alphaproteobacteria</taxon>
        <taxon>Hyphomicrobiales</taxon>
        <taxon>Kaistiaceae</taxon>
        <taxon>Bauldia</taxon>
    </lineage>
</organism>
<keyword evidence="3" id="KW-1185">Reference proteome</keyword>
<proteinExistence type="predicted"/>
<gene>
    <name evidence="2" type="ORF">SAMN02982931_00164</name>
</gene>
<evidence type="ECO:0000313" key="2">
    <source>
        <dbReference type="EMBL" id="SDB03319.1"/>
    </source>
</evidence>
<feature type="compositionally biased region" description="Basic and acidic residues" evidence="1">
    <location>
        <begin position="72"/>
        <end position="85"/>
    </location>
</feature>
<feature type="region of interest" description="Disordered" evidence="1">
    <location>
        <begin position="1"/>
        <end position="92"/>
    </location>
</feature>
<evidence type="ECO:0000313" key="3">
    <source>
        <dbReference type="Proteomes" id="UP000199071"/>
    </source>
</evidence>
<dbReference type="EMBL" id="FMXQ01000001">
    <property type="protein sequence ID" value="SDB03319.1"/>
    <property type="molecule type" value="Genomic_DNA"/>
</dbReference>
<evidence type="ECO:0000256" key="1">
    <source>
        <dbReference type="SAM" id="MobiDB-lite"/>
    </source>
</evidence>
<accession>A0A1G6A4G3</accession>
<reference evidence="2 3" key="1">
    <citation type="submission" date="2016-10" db="EMBL/GenBank/DDBJ databases">
        <authorList>
            <person name="de Groot N.N."/>
        </authorList>
    </citation>
    <scope>NUCLEOTIDE SEQUENCE [LARGE SCALE GENOMIC DNA]</scope>
    <source>
        <strain evidence="2 3">ATCC 35022</strain>
    </source>
</reference>
<name>A0A1G6A4G3_9HYPH</name>
<sequence>MAKKSTTRTAVTADPKAGDKPDNGVEPATAGAPTPAKTEAAEAPAAVSNPKAEAQPESKLSSASPAAIPEAKAADKPADEREAKDAGPSPLSGATAAGIAIARARQNPLLNWLSSRAAMIAIAAGVGALIGTTVSNGISYTVSLASNDAGSGETTRALRSSVSQLTAEIASLKAMVAGNGIASLADDTPRLLGGAESARIQPAPKLAAVSDAPAGVSNEITGSIAAPSSPIAKGWTLWRVRNGRALVQGENGYFEVAPGSRLPGLGTVERIVRRGNDWSVETRNGVILPRS</sequence>
<feature type="compositionally biased region" description="Low complexity" evidence="1">
    <location>
        <begin position="26"/>
        <end position="46"/>
    </location>
</feature>